<dbReference type="InterPro" id="IPR046539">
    <property type="entry name" value="DUF6604"/>
</dbReference>
<feature type="compositionally biased region" description="Basic and acidic residues" evidence="1">
    <location>
        <begin position="880"/>
        <end position="889"/>
    </location>
</feature>
<proteinExistence type="predicted"/>
<protein>
    <recommendedName>
        <fullName evidence="2">DUF6604 domain-containing protein</fullName>
    </recommendedName>
</protein>
<keyword evidence="4" id="KW-1185">Reference proteome</keyword>
<organism evidence="3 4">
    <name type="scientific">Pyrenophora tritici-repentis</name>
    <dbReference type="NCBI Taxonomy" id="45151"/>
    <lineage>
        <taxon>Eukaryota</taxon>
        <taxon>Fungi</taxon>
        <taxon>Dikarya</taxon>
        <taxon>Ascomycota</taxon>
        <taxon>Pezizomycotina</taxon>
        <taxon>Dothideomycetes</taxon>
        <taxon>Pleosporomycetidae</taxon>
        <taxon>Pleosporales</taxon>
        <taxon>Pleosporineae</taxon>
        <taxon>Pleosporaceae</taxon>
        <taxon>Pyrenophora</taxon>
    </lineage>
</organism>
<feature type="region of interest" description="Disordered" evidence="1">
    <location>
        <begin position="869"/>
        <end position="889"/>
    </location>
</feature>
<dbReference type="PANTHER" id="PTHR38795:SF1">
    <property type="entry name" value="DUF6604 DOMAIN-CONTAINING PROTEIN"/>
    <property type="match status" value="1"/>
</dbReference>
<dbReference type="Pfam" id="PF20253">
    <property type="entry name" value="DUF6604"/>
    <property type="match status" value="1"/>
</dbReference>
<accession>A0A2W1DI73</accession>
<dbReference type="AlphaFoldDB" id="A0A2W1DI73"/>
<name>A0A2W1DI73_9PLEO</name>
<evidence type="ECO:0000256" key="1">
    <source>
        <dbReference type="SAM" id="MobiDB-lite"/>
    </source>
</evidence>
<comment type="caution">
    <text evidence="3">The sequence shown here is derived from an EMBL/GenBank/DDBJ whole genome shotgun (WGS) entry which is preliminary data.</text>
</comment>
<sequence length="889" mass="102118">MNRLGNTHNFLATYRQYNEDTDHIASWLAETARSIGYEPVEEKSDQPRQRVRNRNKKAKGKKSARSGGGGGSGEKKYSIKIVHFVPIAEAIADNEEKILVPFKKKAVEDEHDSNERHYYFITVLENAFRLLKPFISSGPEAYRPPSGSPAYDASGATSENRFANSTVEDIADIAEKEGAEEAKLPDFGNKLALVQDESELEEELQFAVTLFIQELQNVTDIACAQWAKYKDEKVDLIVPAMTTDLAIKLVQRAETEFDLVVKRPKKYPTNIFPLWRLLDVLIKPSIGEKPLEGDGSIFWPTYLGLKQYMDLMVDWTPNKNLPAIVPKDFGNRKIHDATLRAIEFAQIIRIMMFGKHPDVWDMCSQGVEIAFNNRKLYVWVVVAVQLHIASQDTMGDRCAHPSFELESHFQKVFRQQMLMTRDWRNPLLPEDIYFDCIEAWSDTLGNIQEWSSQDGFDQQWSTLALKQQINAHPVLKMLRQKANKNYYMRHHPLLYGIMKYEMYLKKQAAGLKMEYQSLSISKLAHVYINGHLQFGDDQPVWPDMEFVIYAQDPEWLFVGGRPKTVEEAQKKFLIISGSKAANSARDIQINKLKIDQKNLREFRDPMVFGTGVFLPRKKFSKAKISVVTTKVEEIINCLIETINSPQPWGRLARHIMQIKHGNTTASHQATPRTTLETYAQWLEADLIDLYFDWLGMGHRCGDIWRSIRTALERLDTWDPASFQDKPAMEATIDILTRDRQYPKFLGIAYGLLLKTFEGYPAKQPDSRHEPDAAIVAIAKYKPQIAAVLEAPGELSLDNLYAHWREQDWKPRWEKMKTAPANELKDMFIESFFSSFMSKEKKKPKFSAPVSKERSAMDMMQSMLAHLAASTRDLPQDDLDPELKEVMKRN</sequence>
<feature type="compositionally biased region" description="Basic residues" evidence="1">
    <location>
        <begin position="49"/>
        <end position="64"/>
    </location>
</feature>
<feature type="region of interest" description="Disordered" evidence="1">
    <location>
        <begin position="38"/>
        <end position="74"/>
    </location>
</feature>
<dbReference type="PANTHER" id="PTHR38795">
    <property type="entry name" value="DUF6604 DOMAIN-CONTAINING PROTEIN"/>
    <property type="match status" value="1"/>
</dbReference>
<dbReference type="Proteomes" id="UP000249757">
    <property type="component" value="Unassembled WGS sequence"/>
</dbReference>
<dbReference type="EMBL" id="NRDI02000046">
    <property type="protein sequence ID" value="KAI1507298.1"/>
    <property type="molecule type" value="Genomic_DNA"/>
</dbReference>
<gene>
    <name evidence="3" type="ORF">Ptr86124_013742</name>
</gene>
<evidence type="ECO:0000313" key="4">
    <source>
        <dbReference type="Proteomes" id="UP000249757"/>
    </source>
</evidence>
<dbReference type="OrthoDB" id="3670250at2759"/>
<reference evidence="4" key="1">
    <citation type="journal article" date="2022" name="Microb. Genom.">
        <title>A global pangenome for the wheat fungal pathogen Pyrenophora tritici-repentis and prediction of effector protein structural homology.</title>
        <authorList>
            <person name="Moolhuijzen P.M."/>
            <person name="See P.T."/>
            <person name="Shi G."/>
            <person name="Powell H.R."/>
            <person name="Cockram J."/>
            <person name="Jorgensen L.N."/>
            <person name="Benslimane H."/>
            <person name="Strelkov S.E."/>
            <person name="Turner J."/>
            <person name="Liu Z."/>
            <person name="Moffat C.S."/>
        </authorList>
    </citation>
    <scope>NUCLEOTIDE SEQUENCE [LARGE SCALE GENOMIC DNA]</scope>
</reference>
<feature type="domain" description="DUF6604" evidence="2">
    <location>
        <begin position="15"/>
        <end position="257"/>
    </location>
</feature>
<evidence type="ECO:0000259" key="2">
    <source>
        <dbReference type="Pfam" id="PF20253"/>
    </source>
</evidence>
<evidence type="ECO:0000313" key="3">
    <source>
        <dbReference type="EMBL" id="KAI1507298.1"/>
    </source>
</evidence>